<evidence type="ECO:0000313" key="2">
    <source>
        <dbReference type="EMBL" id="GEU32449.1"/>
    </source>
</evidence>
<proteinExistence type="predicted"/>
<reference evidence="2" key="1">
    <citation type="journal article" date="2019" name="Sci. Rep.">
        <title>Draft genome of Tanacetum cinerariifolium, the natural source of mosquito coil.</title>
        <authorList>
            <person name="Yamashiro T."/>
            <person name="Shiraishi A."/>
            <person name="Satake H."/>
            <person name="Nakayama K."/>
        </authorList>
    </citation>
    <scope>NUCLEOTIDE SEQUENCE</scope>
</reference>
<comment type="caution">
    <text evidence="2">The sequence shown here is derived from an EMBL/GenBank/DDBJ whole genome shotgun (WGS) entry which is preliminary data.</text>
</comment>
<gene>
    <name evidence="2" type="ORF">Tci_004427</name>
</gene>
<evidence type="ECO:0008006" key="3">
    <source>
        <dbReference type="Google" id="ProtNLM"/>
    </source>
</evidence>
<evidence type="ECO:0000256" key="1">
    <source>
        <dbReference type="SAM" id="MobiDB-lite"/>
    </source>
</evidence>
<dbReference type="AlphaFoldDB" id="A0A6L2J637"/>
<organism evidence="2">
    <name type="scientific">Tanacetum cinerariifolium</name>
    <name type="common">Dalmatian daisy</name>
    <name type="synonym">Chrysanthemum cinerariifolium</name>
    <dbReference type="NCBI Taxonomy" id="118510"/>
    <lineage>
        <taxon>Eukaryota</taxon>
        <taxon>Viridiplantae</taxon>
        <taxon>Streptophyta</taxon>
        <taxon>Embryophyta</taxon>
        <taxon>Tracheophyta</taxon>
        <taxon>Spermatophyta</taxon>
        <taxon>Magnoliopsida</taxon>
        <taxon>eudicotyledons</taxon>
        <taxon>Gunneridae</taxon>
        <taxon>Pentapetalae</taxon>
        <taxon>asterids</taxon>
        <taxon>campanulids</taxon>
        <taxon>Asterales</taxon>
        <taxon>Asteraceae</taxon>
        <taxon>Asteroideae</taxon>
        <taxon>Anthemideae</taxon>
        <taxon>Anthemidinae</taxon>
        <taxon>Tanacetum</taxon>
    </lineage>
</organism>
<protein>
    <recommendedName>
        <fullName evidence="3">Reverse transcriptase domain-containing protein</fullName>
    </recommendedName>
</protein>
<accession>A0A6L2J637</accession>
<feature type="region of interest" description="Disordered" evidence="1">
    <location>
        <begin position="1"/>
        <end position="30"/>
    </location>
</feature>
<sequence>MKSVEKLGNVKGQSQSRKQKKKKIQVQGTKYANPRSCIIFKTKTRAENAIMSKNTTYSSNSLLEEFTDELALITYPPDYDDNLQFDIESDLKEIKFLLYQGEDSSIQDSIDQKDLVNLDVIFVDPIPEMFTNEHAPDYSSPLIFDVYDDDFLEFESDARNVYDDPFDSKGEKIKESKLLIDELDLPCDFLSYSKYDSFDSQDFSRVDALPSTNNDDKDKKLAISNASLVLEDFDPPFYEPLFFKDVPKSKMLLLFSSENEEKVF</sequence>
<dbReference type="EMBL" id="BKCJ010000356">
    <property type="protein sequence ID" value="GEU32449.1"/>
    <property type="molecule type" value="Genomic_DNA"/>
</dbReference>
<name>A0A6L2J637_TANCI</name>